<dbReference type="RefSeq" id="WP_310344058.1">
    <property type="nucleotide sequence ID" value="NZ_JAVDXO010000007.1"/>
</dbReference>
<evidence type="ECO:0000313" key="2">
    <source>
        <dbReference type="EMBL" id="MDR7307639.1"/>
    </source>
</evidence>
<organism evidence="2 3">
    <name type="scientific">Rhodoferax saidenbachensis</name>
    <dbReference type="NCBI Taxonomy" id="1484693"/>
    <lineage>
        <taxon>Bacteria</taxon>
        <taxon>Pseudomonadati</taxon>
        <taxon>Pseudomonadota</taxon>
        <taxon>Betaproteobacteria</taxon>
        <taxon>Burkholderiales</taxon>
        <taxon>Comamonadaceae</taxon>
        <taxon>Rhodoferax</taxon>
    </lineage>
</organism>
<protein>
    <submittedName>
        <fullName evidence="2">Uncharacterized protein</fullName>
    </submittedName>
</protein>
<name>A0ABU1ZQ04_9BURK</name>
<feature type="region of interest" description="Disordered" evidence="1">
    <location>
        <begin position="1"/>
        <end position="27"/>
    </location>
</feature>
<sequence length="85" mass="9188">MSQHATITDTVTYRPGDGAPLEIPKGPVEVDLAPDSATLSWTEDNGAHGLTAIPITQFKQYVRDHSIALDEEAKEAKETKEQPGT</sequence>
<feature type="compositionally biased region" description="Polar residues" evidence="1">
    <location>
        <begin position="1"/>
        <end position="11"/>
    </location>
</feature>
<evidence type="ECO:0000256" key="1">
    <source>
        <dbReference type="SAM" id="MobiDB-lite"/>
    </source>
</evidence>
<accession>A0ABU1ZQ04</accession>
<gene>
    <name evidence="2" type="ORF">J2X15_002943</name>
</gene>
<evidence type="ECO:0000313" key="3">
    <source>
        <dbReference type="Proteomes" id="UP001268089"/>
    </source>
</evidence>
<proteinExistence type="predicted"/>
<comment type="caution">
    <text evidence="2">The sequence shown here is derived from an EMBL/GenBank/DDBJ whole genome shotgun (WGS) entry which is preliminary data.</text>
</comment>
<keyword evidence="3" id="KW-1185">Reference proteome</keyword>
<dbReference type="EMBL" id="JAVDXO010000007">
    <property type="protein sequence ID" value="MDR7307639.1"/>
    <property type="molecule type" value="Genomic_DNA"/>
</dbReference>
<dbReference type="Proteomes" id="UP001268089">
    <property type="component" value="Unassembled WGS sequence"/>
</dbReference>
<reference evidence="2 3" key="1">
    <citation type="submission" date="2023-07" db="EMBL/GenBank/DDBJ databases">
        <title>Sorghum-associated microbial communities from plants grown in Nebraska, USA.</title>
        <authorList>
            <person name="Schachtman D."/>
        </authorList>
    </citation>
    <scope>NUCLEOTIDE SEQUENCE [LARGE SCALE GENOMIC DNA]</scope>
    <source>
        <strain evidence="2 3">BE308</strain>
    </source>
</reference>